<sequence length="316" mass="35802">MIQSISLRHTNITGATLEAPATGRHSNSNTKSSGKDESGADMIFEFLEESELSSGSSCNSGDSYDNGDLEEYENSGDPEEDRLFWESQEQLLTESLFRTSSIESKIRKATKEIVKEIKSTEVGGCDCGRTVADGCRRCFQREISYRLQKAGYNCGVCKAKWMNKKQIPAGEHTYIEVLDTSNSKKGVMRVIIELNFQAEFEMVKSSEEYNHLISRLPEIYVGKTERLESLIKILCIASKKCMKDQKMHIAPWRKFKYMQAKWHGIREADPLSSRDVLPVVERSNRLSRPMVSLLTYDLIENMNLSSSLHSIAIKVL</sequence>
<feature type="compositionally biased region" description="Acidic residues" evidence="1">
    <location>
        <begin position="65"/>
        <end position="79"/>
    </location>
</feature>
<dbReference type="PANTHER" id="PTHR31579:SF58">
    <property type="entry name" value="PLANT-SPECIFIC DOMAIN TIGR01615 FAMILY PROTEIN"/>
    <property type="match status" value="1"/>
</dbReference>
<dbReference type="PANTHER" id="PTHR31579">
    <property type="entry name" value="OS03G0796600 PROTEIN"/>
    <property type="match status" value="1"/>
</dbReference>
<evidence type="ECO:0000313" key="3">
    <source>
        <dbReference type="Proteomes" id="UP000235145"/>
    </source>
</evidence>
<dbReference type="OrthoDB" id="691424at2759"/>
<name>A0A9R1WYF3_LACSA</name>
<reference evidence="2 3" key="1">
    <citation type="journal article" date="2017" name="Nat. Commun.">
        <title>Genome assembly with in vitro proximity ligation data and whole-genome triplication in lettuce.</title>
        <authorList>
            <person name="Reyes-Chin-Wo S."/>
            <person name="Wang Z."/>
            <person name="Yang X."/>
            <person name="Kozik A."/>
            <person name="Arikit S."/>
            <person name="Song C."/>
            <person name="Xia L."/>
            <person name="Froenicke L."/>
            <person name="Lavelle D.O."/>
            <person name="Truco M.J."/>
            <person name="Xia R."/>
            <person name="Zhu S."/>
            <person name="Xu C."/>
            <person name="Xu H."/>
            <person name="Xu X."/>
            <person name="Cox K."/>
            <person name="Korf I."/>
            <person name="Meyers B.C."/>
            <person name="Michelmore R.W."/>
        </authorList>
    </citation>
    <scope>NUCLEOTIDE SEQUENCE [LARGE SCALE GENOMIC DNA]</scope>
    <source>
        <strain evidence="3">cv. Salinas</strain>
        <tissue evidence="2">Seedlings</tissue>
    </source>
</reference>
<keyword evidence="3" id="KW-1185">Reference proteome</keyword>
<dbReference type="Proteomes" id="UP000235145">
    <property type="component" value="Unassembled WGS sequence"/>
</dbReference>
<dbReference type="EMBL" id="NBSK02000008">
    <property type="protein sequence ID" value="KAJ0192231.1"/>
    <property type="molecule type" value="Genomic_DNA"/>
</dbReference>
<evidence type="ECO:0000313" key="2">
    <source>
        <dbReference type="EMBL" id="KAJ0192231.1"/>
    </source>
</evidence>
<dbReference type="NCBIfam" id="TIGR01615">
    <property type="entry name" value="A_thal_3542"/>
    <property type="match status" value="1"/>
</dbReference>
<organism evidence="2 3">
    <name type="scientific">Lactuca sativa</name>
    <name type="common">Garden lettuce</name>
    <dbReference type="NCBI Taxonomy" id="4236"/>
    <lineage>
        <taxon>Eukaryota</taxon>
        <taxon>Viridiplantae</taxon>
        <taxon>Streptophyta</taxon>
        <taxon>Embryophyta</taxon>
        <taxon>Tracheophyta</taxon>
        <taxon>Spermatophyta</taxon>
        <taxon>Magnoliopsida</taxon>
        <taxon>eudicotyledons</taxon>
        <taxon>Gunneridae</taxon>
        <taxon>Pentapetalae</taxon>
        <taxon>asterids</taxon>
        <taxon>campanulids</taxon>
        <taxon>Asterales</taxon>
        <taxon>Asteraceae</taxon>
        <taxon>Cichorioideae</taxon>
        <taxon>Cichorieae</taxon>
        <taxon>Lactucinae</taxon>
        <taxon>Lactuca</taxon>
    </lineage>
</organism>
<evidence type="ECO:0000256" key="1">
    <source>
        <dbReference type="SAM" id="MobiDB-lite"/>
    </source>
</evidence>
<dbReference type="InterPro" id="IPR006502">
    <property type="entry name" value="PDDEXK-like"/>
</dbReference>
<proteinExistence type="predicted"/>
<accession>A0A9R1WYF3</accession>
<dbReference type="Pfam" id="PF04720">
    <property type="entry name" value="PDDEXK_6"/>
    <property type="match status" value="1"/>
</dbReference>
<comment type="caution">
    <text evidence="2">The sequence shown here is derived from an EMBL/GenBank/DDBJ whole genome shotgun (WGS) entry which is preliminary data.</text>
</comment>
<feature type="region of interest" description="Disordered" evidence="1">
    <location>
        <begin position="9"/>
        <end position="79"/>
    </location>
</feature>
<dbReference type="AlphaFoldDB" id="A0A9R1WYF3"/>
<protein>
    <submittedName>
        <fullName evidence="2">Uncharacterized protein</fullName>
    </submittedName>
</protein>
<gene>
    <name evidence="2" type="ORF">LSAT_V11C800443080</name>
</gene>
<feature type="compositionally biased region" description="Low complexity" evidence="1">
    <location>
        <begin position="52"/>
        <end position="64"/>
    </location>
</feature>